<feature type="region of interest" description="Disordered" evidence="1">
    <location>
        <begin position="173"/>
        <end position="199"/>
    </location>
</feature>
<dbReference type="PANTHER" id="PTHR33349:SF41">
    <property type="entry name" value="EMB|CAB62594.1"/>
    <property type="match status" value="1"/>
</dbReference>
<feature type="compositionally biased region" description="Polar residues" evidence="1">
    <location>
        <begin position="1044"/>
        <end position="1054"/>
    </location>
</feature>
<feature type="region of interest" description="Disordered" evidence="1">
    <location>
        <begin position="63"/>
        <end position="92"/>
    </location>
</feature>
<feature type="domain" description="Calmodulin-binding" evidence="2">
    <location>
        <begin position="1656"/>
        <end position="1765"/>
    </location>
</feature>
<feature type="region of interest" description="Disordered" evidence="1">
    <location>
        <begin position="1040"/>
        <end position="1073"/>
    </location>
</feature>
<dbReference type="Pfam" id="PF07839">
    <property type="entry name" value="CaM_binding"/>
    <property type="match status" value="1"/>
</dbReference>
<evidence type="ECO:0000259" key="2">
    <source>
        <dbReference type="SMART" id="SM01054"/>
    </source>
</evidence>
<comment type="caution">
    <text evidence="3">The sequence shown here is derived from an EMBL/GenBank/DDBJ whole genome shotgun (WGS) entry which is preliminary data.</text>
</comment>
<sequence>MGGTRYWLRRKKSKADEGNQKRKSSGNVKRSGTSSSSNHLTASDGSCPDFCKLEKGRSFAVKVWNPLRKKTSPPDMQKDTGSEASYEKFKNSTVQLKPSLNVRTSLSQQDKKSATPAVRNKISAVSLKPSLDLNHSPETPGIIKTEIPLLSKKFQVRNRYPSDIRIFRYNQNVISSPNSSPGSTEKSAGGSRFSSPSSLIGLSGARKTLIQSRGIMGTTSIESTDSLFMEPSEKRFVSPFGRKFSSRGLFSAAQDQKKDKAESTKYIKTKDQVLMKKVDIVDPPTENKILESMQSDSIIKISPSQSAAKSTHDINQADNLRVDDAVTEKEMLDSVQTDIFSQISPCTSPLSRSFVKLTNDGEQAKIFYMDDAATQNDMLEPMQTDGHSQISSSTSPTSEPILKLTCENNKLKYMQDDAAIENETLEPMQIHSHIHISPSTSPLSQSPSPLTHHAVKLTRENEREKILHVRDATNEMFENIQIKLHVNDATTENEVLEPKQIGDHIQISPSTSPLSGSDVILTHDSDHTEVFYVGDVKTENEILDTDGHRKVSPSASSLSRSAVSLTHDNDHMKSSRINGMTTKNHNLEFAQDDGRSQISLSTSQILKANMKLMSDMDQSKNLHMDAVETEDEVLESMQTDDHIQISPHTSSLSLSIEKFTHDNDQAKILHMSDAVTENEMLKHMETDGHIYPLSRSPVTFAQYNNRTENLHVNATKSENGMLKLKPIDGFNLLSSPTSPLSPYAVILAHEIDRIKLLHVNDATTKNQISELVQIDDHSQISSSTSQVSQSALKLTRDKDDAKNDKLEPMQNDGYSKASLSDSSLSQSAMRLTYDNNHLKILQVNGVATRNEMLESEQNDGHSEISPSSPLFKSGKELTLDKNHAKKIHVEDLATENEVLEPIQTNDNIPISSSTSPLLWTDEKITHGNDQDKMSCMASKKEMLELVQTVGHTHISQSTSPLAQYRVTLANDNAMILQVNDATKENEMLEPMQSDDHSKVSSFASPLSRLDVKVTRNYDHTKILQVNDLATKNEMLESAEIDGHTQISPSTSPFSKSDKKLTSDKNQAKHGNEATENLCVDIGATENEMLKPIQTDGHIQISPSTSLSSHLTMKVAHDNDKAKILHLVDAITKNEMLELMQTNDVTHISPSTSSLSQKITHDDNQVEILHVVNVETENGMLEFVQAHDDSQISSCTSPISQSDVKLTHDNDQTRILMHMLDAATRNKMLESDGHIQISTSSQSTMKLTRDDDQARILHVIDTNEDEWLEPVQTDGHNKISESTSSLFQSHASSEAHSELLPSHADESVEPKCTDIEISKFYEDIDIEALQDIEYIDIYDSGDSEYVEEIDEINIENDDVVNIDKIDTSMSLHHTKKGRRYTLEDKDSPISKSMLQRGRIVDLESENDISSKIKFGREKVMENEIGTKTYVGVRRLIVDNTNSTSPNTQCTDSYDSEGKFRRVRIVDLQSENVDVPKRLKFRRRRVVEDEYVDSCYSEDSTEFNSKNDDVVNINEVDILEGEHPRNSRKGKQFTSEEYNPANKYKFRRGRILDLQTENDIPSRLKFRRVRVIENEDGTKTYVDRVRFKRRDIDDNTNTTSPDSEYIDSYYSEDSESETTEFNSENGDVVNINNVDILQGKDHRHFRKDKQFTSEEDSPAYKYKFRRGRIVDLQNDDNVPRRLKFRRGRVIENDDGTKIYVQRRRFKKTEILDNVDITSPDSPTAILRHQEMQEKKDELLLFNDVIEETVTKLARSRKNSRKGLLKFSWGIELMLESNFL</sequence>
<feature type="compositionally biased region" description="Basic and acidic residues" evidence="1">
    <location>
        <begin position="76"/>
        <end position="90"/>
    </location>
</feature>
<feature type="region of interest" description="Disordered" evidence="1">
    <location>
        <begin position="546"/>
        <end position="565"/>
    </location>
</feature>
<proteinExistence type="predicted"/>
<evidence type="ECO:0000313" key="4">
    <source>
        <dbReference type="Proteomes" id="UP001237642"/>
    </source>
</evidence>
<evidence type="ECO:0000313" key="3">
    <source>
        <dbReference type="EMBL" id="KAK1352380.1"/>
    </source>
</evidence>
<feature type="compositionally biased region" description="Basic and acidic residues" evidence="1">
    <location>
        <begin position="794"/>
        <end position="807"/>
    </location>
</feature>
<feature type="compositionally biased region" description="Basic and acidic residues" evidence="1">
    <location>
        <begin position="1292"/>
        <end position="1306"/>
    </location>
</feature>
<dbReference type="EMBL" id="JAUIZM010000017">
    <property type="protein sequence ID" value="KAK1352380.1"/>
    <property type="molecule type" value="Genomic_DNA"/>
</dbReference>
<feature type="region of interest" description="Disordered" evidence="1">
    <location>
        <begin position="778"/>
        <end position="821"/>
    </location>
</feature>
<reference evidence="3" key="2">
    <citation type="submission" date="2023-05" db="EMBL/GenBank/DDBJ databases">
        <authorList>
            <person name="Schelkunov M.I."/>
        </authorList>
    </citation>
    <scope>NUCLEOTIDE SEQUENCE</scope>
    <source>
        <strain evidence="3">Hsosn_3</strain>
        <tissue evidence="3">Leaf</tissue>
    </source>
</reference>
<feature type="compositionally biased region" description="Low complexity" evidence="1">
    <location>
        <begin position="187"/>
        <end position="199"/>
    </location>
</feature>
<feature type="compositionally biased region" description="Polar residues" evidence="1">
    <location>
        <begin position="1279"/>
        <end position="1291"/>
    </location>
</feature>
<dbReference type="GO" id="GO:0005516">
    <property type="term" value="F:calmodulin binding"/>
    <property type="evidence" value="ECO:0007669"/>
    <property type="project" value="InterPro"/>
</dbReference>
<name>A0AAD8LVT1_9APIA</name>
<feature type="compositionally biased region" description="Polar residues" evidence="1">
    <location>
        <begin position="173"/>
        <end position="186"/>
    </location>
</feature>
<protein>
    <recommendedName>
        <fullName evidence="2">Calmodulin-binding domain-containing protein</fullName>
    </recommendedName>
</protein>
<feature type="region of interest" description="Disordered" evidence="1">
    <location>
        <begin position="1"/>
        <end position="47"/>
    </location>
</feature>
<accession>A0AAD8LVT1</accession>
<dbReference type="InterPro" id="IPR012417">
    <property type="entry name" value="CaM-bd_dom_pln"/>
</dbReference>
<feature type="compositionally biased region" description="Polar residues" evidence="1">
    <location>
        <begin position="25"/>
        <end position="44"/>
    </location>
</feature>
<dbReference type="Proteomes" id="UP001237642">
    <property type="component" value="Unassembled WGS sequence"/>
</dbReference>
<organism evidence="3 4">
    <name type="scientific">Heracleum sosnowskyi</name>
    <dbReference type="NCBI Taxonomy" id="360622"/>
    <lineage>
        <taxon>Eukaryota</taxon>
        <taxon>Viridiplantae</taxon>
        <taxon>Streptophyta</taxon>
        <taxon>Embryophyta</taxon>
        <taxon>Tracheophyta</taxon>
        <taxon>Spermatophyta</taxon>
        <taxon>Magnoliopsida</taxon>
        <taxon>eudicotyledons</taxon>
        <taxon>Gunneridae</taxon>
        <taxon>Pentapetalae</taxon>
        <taxon>asterids</taxon>
        <taxon>campanulids</taxon>
        <taxon>Apiales</taxon>
        <taxon>Apiaceae</taxon>
        <taxon>Apioideae</taxon>
        <taxon>apioid superclade</taxon>
        <taxon>Tordylieae</taxon>
        <taxon>Tordyliinae</taxon>
        <taxon>Heracleum</taxon>
    </lineage>
</organism>
<evidence type="ECO:0000256" key="1">
    <source>
        <dbReference type="SAM" id="MobiDB-lite"/>
    </source>
</evidence>
<feature type="compositionally biased region" description="Basic and acidic residues" evidence="1">
    <location>
        <begin position="1055"/>
        <end position="1072"/>
    </location>
</feature>
<reference evidence="3" key="1">
    <citation type="submission" date="2023-02" db="EMBL/GenBank/DDBJ databases">
        <title>Genome of toxic invasive species Heracleum sosnowskyi carries increased number of genes despite the absence of recent whole-genome duplications.</title>
        <authorList>
            <person name="Schelkunov M."/>
            <person name="Shtratnikova V."/>
            <person name="Makarenko M."/>
            <person name="Klepikova A."/>
            <person name="Omelchenko D."/>
            <person name="Novikova G."/>
            <person name="Obukhova E."/>
            <person name="Bogdanov V."/>
            <person name="Penin A."/>
            <person name="Logacheva M."/>
        </authorList>
    </citation>
    <scope>NUCLEOTIDE SEQUENCE</scope>
    <source>
        <strain evidence="3">Hsosn_3</strain>
        <tissue evidence="3">Leaf</tissue>
    </source>
</reference>
<dbReference type="PANTHER" id="PTHR33349">
    <property type="entry name" value="EMB|CAB62594.1"/>
    <property type="match status" value="1"/>
</dbReference>
<feature type="compositionally biased region" description="Low complexity" evidence="1">
    <location>
        <begin position="552"/>
        <end position="565"/>
    </location>
</feature>
<feature type="region of interest" description="Disordered" evidence="1">
    <location>
        <begin position="1274"/>
        <end position="1306"/>
    </location>
</feature>
<gene>
    <name evidence="3" type="ORF">POM88_053319</name>
</gene>
<keyword evidence="4" id="KW-1185">Reference proteome</keyword>
<feature type="compositionally biased region" description="Low complexity" evidence="1">
    <location>
        <begin position="779"/>
        <end position="790"/>
    </location>
</feature>
<dbReference type="SMART" id="SM01054">
    <property type="entry name" value="CaM_binding"/>
    <property type="match status" value="1"/>
</dbReference>